<evidence type="ECO:0000256" key="2">
    <source>
        <dbReference type="SAM" id="Phobius"/>
    </source>
</evidence>
<protein>
    <submittedName>
        <fullName evidence="3">Uncharacterized protein</fullName>
    </submittedName>
</protein>
<dbReference type="EMBL" id="GECZ01024928">
    <property type="protein sequence ID" value="JAS44841.1"/>
    <property type="molecule type" value="Transcribed_RNA"/>
</dbReference>
<keyword evidence="2" id="KW-0812">Transmembrane</keyword>
<keyword evidence="2" id="KW-1133">Transmembrane helix</keyword>
<evidence type="ECO:0000256" key="1">
    <source>
        <dbReference type="SAM" id="MobiDB-lite"/>
    </source>
</evidence>
<feature type="transmembrane region" description="Helical" evidence="2">
    <location>
        <begin position="12"/>
        <end position="32"/>
    </location>
</feature>
<gene>
    <name evidence="3" type="ORF">g.14002</name>
</gene>
<sequence>GLLYSEMFLSSFHQVARVTNWIILLVILVLVLGHQSLARGEKNEPGQQKLTCPAKQTPTAKAKSPAKRAAPEKPKPTEKPASTAKPKPELKPVADKILNGLTQLESAMKKSTAADDCKSGIKPHMDWLKTKANECKTTTKPELHDLCERILSLYEVMANSLSGVLDKNCKVR</sequence>
<keyword evidence="2" id="KW-0472">Membrane</keyword>
<proteinExistence type="predicted"/>
<feature type="compositionally biased region" description="Basic and acidic residues" evidence="1">
    <location>
        <begin position="69"/>
        <end position="78"/>
    </location>
</feature>
<feature type="compositionally biased region" description="Low complexity" evidence="1">
    <location>
        <begin position="53"/>
        <end position="63"/>
    </location>
</feature>
<feature type="non-terminal residue" evidence="3">
    <location>
        <position position="1"/>
    </location>
</feature>
<accession>A0A1B6F421</accession>
<reference evidence="3" key="1">
    <citation type="submission" date="2015-11" db="EMBL/GenBank/DDBJ databases">
        <title>De novo transcriptome assembly of four potential Pierce s Disease insect vectors from Arizona vineyards.</title>
        <authorList>
            <person name="Tassone E.E."/>
        </authorList>
    </citation>
    <scope>NUCLEOTIDE SEQUENCE</scope>
</reference>
<organism evidence="3">
    <name type="scientific">Cuerna arida</name>
    <dbReference type="NCBI Taxonomy" id="1464854"/>
    <lineage>
        <taxon>Eukaryota</taxon>
        <taxon>Metazoa</taxon>
        <taxon>Ecdysozoa</taxon>
        <taxon>Arthropoda</taxon>
        <taxon>Hexapoda</taxon>
        <taxon>Insecta</taxon>
        <taxon>Pterygota</taxon>
        <taxon>Neoptera</taxon>
        <taxon>Paraneoptera</taxon>
        <taxon>Hemiptera</taxon>
        <taxon>Auchenorrhyncha</taxon>
        <taxon>Membracoidea</taxon>
        <taxon>Cicadellidae</taxon>
        <taxon>Cicadellinae</taxon>
        <taxon>Proconiini</taxon>
        <taxon>Cuerna</taxon>
    </lineage>
</organism>
<name>A0A1B6F421_9HEMI</name>
<feature type="region of interest" description="Disordered" evidence="1">
    <location>
        <begin position="40"/>
        <end position="92"/>
    </location>
</feature>
<dbReference type="AlphaFoldDB" id="A0A1B6F421"/>
<evidence type="ECO:0000313" key="3">
    <source>
        <dbReference type="EMBL" id="JAS44841.1"/>
    </source>
</evidence>